<proteinExistence type="predicted"/>
<keyword evidence="1" id="KW-1133">Transmembrane helix</keyword>
<dbReference type="Proteomes" id="UP000648257">
    <property type="component" value="Unassembled WGS sequence"/>
</dbReference>
<organism evidence="2 3">
    <name type="scientific">Undibacterium seohonense</name>
    <dbReference type="NCBI Taxonomy" id="1344950"/>
    <lineage>
        <taxon>Bacteria</taxon>
        <taxon>Pseudomonadati</taxon>
        <taxon>Pseudomonadota</taxon>
        <taxon>Betaproteobacteria</taxon>
        <taxon>Burkholderiales</taxon>
        <taxon>Oxalobacteraceae</taxon>
        <taxon>Undibacterium</taxon>
    </lineage>
</organism>
<sequence length="366" mass="40083">MSQHNSDNAKQNPASVAVDSGVVLSVNPIQSSVTNEAHPRPLYQTLMKGIAFMIWGAGIASLGAFYGVTAYTFFVKFLSVGSGVMLTSFLVGVPVAMGMLVAYLSEKKKMGGMVAASGVSVLALSLFAFAVGALFREGTICLVMALGLFIPLMLLGALISLIASWASPKQSGKLSVVALMLPFVFGSVEQNMDSPTLRQQTQRSVYIAASPEKIWNLINFPLDIRPEELKNGFAYQIGVPYPLEARTLEGRVGGKRQLVWERGVRFEEEITEWQENRRIAWKYLFTPGSFPSGSLDDHVVIGGQYFDIEDTSYTLTPEGKGTRLTVQVGTRVSTHFNWYADFCARYLVGDTAEAILNFYKQRAQAI</sequence>
<feature type="transmembrane region" description="Helical" evidence="1">
    <location>
        <begin position="80"/>
        <end position="102"/>
    </location>
</feature>
<feature type="transmembrane region" description="Helical" evidence="1">
    <location>
        <begin position="50"/>
        <end position="74"/>
    </location>
</feature>
<evidence type="ECO:0000256" key="1">
    <source>
        <dbReference type="SAM" id="Phobius"/>
    </source>
</evidence>
<dbReference type="SUPFAM" id="SSF55961">
    <property type="entry name" value="Bet v1-like"/>
    <property type="match status" value="1"/>
</dbReference>
<evidence type="ECO:0000313" key="3">
    <source>
        <dbReference type="Proteomes" id="UP000648257"/>
    </source>
</evidence>
<gene>
    <name evidence="2" type="ORF">H8K52_06430</name>
</gene>
<keyword evidence="3" id="KW-1185">Reference proteome</keyword>
<dbReference type="CDD" id="cd07814">
    <property type="entry name" value="SRPBCC_CalC_Aha1-like"/>
    <property type="match status" value="1"/>
</dbReference>
<accession>A0ABR6X2G7</accession>
<comment type="caution">
    <text evidence="2">The sequence shown here is derived from an EMBL/GenBank/DDBJ whole genome shotgun (WGS) entry which is preliminary data.</text>
</comment>
<protein>
    <submittedName>
        <fullName evidence="2">SRPBCC domain-containing protein</fullName>
    </submittedName>
</protein>
<dbReference type="InterPro" id="IPR023393">
    <property type="entry name" value="START-like_dom_sf"/>
</dbReference>
<keyword evidence="1" id="KW-0812">Transmembrane</keyword>
<feature type="transmembrane region" description="Helical" evidence="1">
    <location>
        <begin position="142"/>
        <end position="166"/>
    </location>
</feature>
<name>A0ABR6X2G7_9BURK</name>
<dbReference type="Gene3D" id="3.30.530.20">
    <property type="match status" value="1"/>
</dbReference>
<evidence type="ECO:0000313" key="2">
    <source>
        <dbReference type="EMBL" id="MBC3806981.1"/>
    </source>
</evidence>
<dbReference type="RefSeq" id="WP_186922067.1">
    <property type="nucleotide sequence ID" value="NZ_JACOFW010000005.1"/>
</dbReference>
<keyword evidence="1" id="KW-0472">Membrane</keyword>
<dbReference type="EMBL" id="JACOFW010000005">
    <property type="protein sequence ID" value="MBC3806981.1"/>
    <property type="molecule type" value="Genomic_DNA"/>
</dbReference>
<feature type="transmembrane region" description="Helical" evidence="1">
    <location>
        <begin position="114"/>
        <end position="136"/>
    </location>
</feature>
<reference evidence="2 3" key="1">
    <citation type="submission" date="2020-08" db="EMBL/GenBank/DDBJ databases">
        <title>Novel species isolated from subtropical streams in China.</title>
        <authorList>
            <person name="Lu H."/>
        </authorList>
    </citation>
    <scope>NUCLEOTIDE SEQUENCE [LARGE SCALE GENOMIC DNA]</scope>
    <source>
        <strain evidence="2 3">KACC 16656</strain>
    </source>
</reference>